<reference evidence="1 2" key="1">
    <citation type="submission" date="2018-11" db="EMBL/GenBank/DDBJ databases">
        <title>Complete genome sequence of Paenibacillus baekrokdamisoli strain KCTC 33723.</title>
        <authorList>
            <person name="Kang S.W."/>
            <person name="Lee K.C."/>
            <person name="Kim K.K."/>
            <person name="Kim J.S."/>
            <person name="Kim D.S."/>
            <person name="Ko S.H."/>
            <person name="Yang S.H."/>
            <person name="Lee J.S."/>
        </authorList>
    </citation>
    <scope>NUCLEOTIDE SEQUENCE [LARGE SCALE GENOMIC DNA]</scope>
    <source>
        <strain evidence="1 2">KCTC 33723</strain>
    </source>
</reference>
<proteinExistence type="predicted"/>
<organism evidence="1 2">
    <name type="scientific">Paenibacillus baekrokdamisoli</name>
    <dbReference type="NCBI Taxonomy" id="1712516"/>
    <lineage>
        <taxon>Bacteria</taxon>
        <taxon>Bacillati</taxon>
        <taxon>Bacillota</taxon>
        <taxon>Bacilli</taxon>
        <taxon>Bacillales</taxon>
        <taxon>Paenibacillaceae</taxon>
        <taxon>Paenibacillus</taxon>
    </lineage>
</organism>
<dbReference type="KEGG" id="pbk:Back11_08220"/>
<dbReference type="AlphaFoldDB" id="A0A3G9IKM7"/>
<dbReference type="EMBL" id="AP019308">
    <property type="protein sequence ID" value="BBH19477.1"/>
    <property type="molecule type" value="Genomic_DNA"/>
</dbReference>
<dbReference type="InterPro" id="IPR006530">
    <property type="entry name" value="YD"/>
</dbReference>
<protein>
    <submittedName>
        <fullName evidence="1">Uncharacterized protein</fullName>
    </submittedName>
</protein>
<name>A0A3G9IKM7_9BACL</name>
<accession>A0A3G9IKM7</accession>
<dbReference type="OrthoDB" id="9816549at2"/>
<dbReference type="RefSeq" id="WP_125653823.1">
    <property type="nucleotide sequence ID" value="NZ_AP019308.1"/>
</dbReference>
<keyword evidence="2" id="KW-1185">Reference proteome</keyword>
<evidence type="ECO:0000313" key="2">
    <source>
        <dbReference type="Proteomes" id="UP000275368"/>
    </source>
</evidence>
<dbReference type="NCBIfam" id="TIGR01643">
    <property type="entry name" value="YD_repeat_2x"/>
    <property type="match status" value="1"/>
</dbReference>
<sequence length="114" mass="12746">MALDNTVTGNVKYAYFPNGQVESISYPPLTDGSVLKTEYVYDNLKRLSSMTNKKGSTLLSSYSYTYDSNGNIETTSQTLINQTTKTNSYTYDKLNRIKSITRADGSTAVYTYDL</sequence>
<dbReference type="Proteomes" id="UP000275368">
    <property type="component" value="Chromosome"/>
</dbReference>
<gene>
    <name evidence="1" type="ORF">Back11_08220</name>
</gene>
<dbReference type="Gene3D" id="2.180.10.10">
    <property type="entry name" value="RHS repeat-associated core"/>
    <property type="match status" value="1"/>
</dbReference>
<evidence type="ECO:0000313" key="1">
    <source>
        <dbReference type="EMBL" id="BBH19477.1"/>
    </source>
</evidence>